<evidence type="ECO:0000313" key="4">
    <source>
        <dbReference type="Proteomes" id="UP000274772"/>
    </source>
</evidence>
<protein>
    <submittedName>
        <fullName evidence="3">NAD dependent epimerase/dehydratase familyprotein</fullName>
    </submittedName>
</protein>
<dbReference type="GeneID" id="58050196"/>
<reference evidence="3 4" key="1">
    <citation type="submission" date="2018-05" db="EMBL/GenBank/DDBJ databases">
        <title>Complete genome sequencing of three human clinical isolates of Staphylococcus caprae reveals virulence factors similar to those of S. epidermidis and S. capitis.</title>
        <authorList>
            <person name="Watanabe S."/>
            <person name="Cui L."/>
        </authorList>
    </citation>
    <scope>NUCLEOTIDE SEQUENCE [LARGE SCALE GENOMIC DNA]</scope>
    <source>
        <strain evidence="3 4">JMUB590</strain>
    </source>
</reference>
<proteinExistence type="inferred from homology"/>
<evidence type="ECO:0000313" key="3">
    <source>
        <dbReference type="EMBL" id="BBD91534.1"/>
    </source>
</evidence>
<dbReference type="PRINTS" id="PR01713">
    <property type="entry name" value="NUCEPIMERASE"/>
</dbReference>
<dbReference type="Proteomes" id="UP000274772">
    <property type="component" value="Chromosome"/>
</dbReference>
<dbReference type="InterPro" id="IPR036291">
    <property type="entry name" value="NAD(P)-bd_dom_sf"/>
</dbReference>
<keyword evidence="4" id="KW-1185">Reference proteome</keyword>
<dbReference type="InterPro" id="IPR001509">
    <property type="entry name" value="Epimerase_deHydtase"/>
</dbReference>
<organism evidence="3 4">
    <name type="scientific">Staphylococcus caprae</name>
    <dbReference type="NCBI Taxonomy" id="29380"/>
    <lineage>
        <taxon>Bacteria</taxon>
        <taxon>Bacillati</taxon>
        <taxon>Bacillota</taxon>
        <taxon>Bacilli</taxon>
        <taxon>Bacillales</taxon>
        <taxon>Staphylococcaceae</taxon>
        <taxon>Staphylococcus</taxon>
    </lineage>
</organism>
<comment type="similarity">
    <text evidence="1">Belongs to the NAD(P)-dependent epimerase/dehydratase family.</text>
</comment>
<dbReference type="Gene3D" id="3.40.50.720">
    <property type="entry name" value="NAD(P)-binding Rossmann-like Domain"/>
    <property type="match status" value="1"/>
</dbReference>
<evidence type="ECO:0000259" key="2">
    <source>
        <dbReference type="Pfam" id="PF01370"/>
    </source>
</evidence>
<sequence>MKALITGGAGFIGSHISERLTNEGVEVHVIDNLSTGRLENIHFIPKEHFYLKDITDVTFVSELIKKEQFDYIFHLAAMVSVVETIEKPVISNETNINATINLLEATRKWDSQIKKFIFASSAAVYGDLPDLPKSTINSKVAPLSPYAIQKFSGEQYAHIYHHLYNVPTVCLRFFNVYGPKQNPNSDYSGVLSILNAKFINKEQFTFYGDGEQTRDFVYIDDLVSAIWTVLYSKDTNGGIFNVGAGSETSLNTVFKSFEKVFGYTIPHIYKECRIGDIKHSYADITPLKRLGYSPQFNIHSGINAYVSYSKNSH</sequence>
<dbReference type="EMBL" id="AP018586">
    <property type="protein sequence ID" value="BBD91534.1"/>
    <property type="molecule type" value="Genomic_DNA"/>
</dbReference>
<name>A0ABN5W1H2_9STAP</name>
<dbReference type="Pfam" id="PF01370">
    <property type="entry name" value="Epimerase"/>
    <property type="match status" value="1"/>
</dbReference>
<evidence type="ECO:0000256" key="1">
    <source>
        <dbReference type="ARBA" id="ARBA00007637"/>
    </source>
</evidence>
<accession>A0ABN5W1H2</accession>
<feature type="domain" description="NAD-dependent epimerase/dehydratase" evidence="2">
    <location>
        <begin position="3"/>
        <end position="243"/>
    </location>
</feature>
<gene>
    <name evidence="3" type="ORF">JMUB590_0424</name>
</gene>
<dbReference type="SUPFAM" id="SSF51735">
    <property type="entry name" value="NAD(P)-binding Rossmann-fold domains"/>
    <property type="match status" value="1"/>
</dbReference>
<dbReference type="PANTHER" id="PTHR43000">
    <property type="entry name" value="DTDP-D-GLUCOSE 4,6-DEHYDRATASE-RELATED"/>
    <property type="match status" value="1"/>
</dbReference>
<dbReference type="RefSeq" id="WP_002444345.1">
    <property type="nucleotide sequence ID" value="NZ_AP018585.1"/>
</dbReference>